<dbReference type="InterPro" id="IPR057991">
    <property type="entry name" value="TPR_TAF2_C"/>
</dbReference>
<feature type="domain" description="Transcription initiation factor TFIID subunit 2 TPR repeats" evidence="2">
    <location>
        <begin position="228"/>
        <end position="286"/>
    </location>
</feature>
<dbReference type="GO" id="GO:0016251">
    <property type="term" value="F:RNA polymerase II general transcription initiation factor activity"/>
    <property type="evidence" value="ECO:0007669"/>
    <property type="project" value="TreeGrafter"/>
</dbReference>
<keyword evidence="4" id="KW-1185">Reference proteome</keyword>
<name>A0A6H5HRS7_9HEMI</name>
<reference evidence="3 4" key="1">
    <citation type="submission" date="2020-02" db="EMBL/GenBank/DDBJ databases">
        <authorList>
            <person name="Ferguson B K."/>
        </authorList>
    </citation>
    <scope>NUCLEOTIDE SEQUENCE [LARGE SCALE GENOMIC DNA]</scope>
</reference>
<organism evidence="3 4">
    <name type="scientific">Nesidiocoris tenuis</name>
    <dbReference type="NCBI Taxonomy" id="355587"/>
    <lineage>
        <taxon>Eukaryota</taxon>
        <taxon>Metazoa</taxon>
        <taxon>Ecdysozoa</taxon>
        <taxon>Arthropoda</taxon>
        <taxon>Hexapoda</taxon>
        <taxon>Insecta</taxon>
        <taxon>Pterygota</taxon>
        <taxon>Neoptera</taxon>
        <taxon>Paraneoptera</taxon>
        <taxon>Hemiptera</taxon>
        <taxon>Heteroptera</taxon>
        <taxon>Panheteroptera</taxon>
        <taxon>Cimicomorpha</taxon>
        <taxon>Miridae</taxon>
        <taxon>Dicyphina</taxon>
        <taxon>Nesidiocoris</taxon>
    </lineage>
</organism>
<sequence length="392" mass="44686">MAQAVAEQFFGCFISMQHWSDAWLPKGIASYLCGLYSKKCFGKNAYREWIHKELDEVVKYEEEYGGIILDPSQPPASLPAPSPSAPAPESAFYFPLKNLYTISPLYMETMRKKAQLVIRMLEHRIGYELLLQVLNKHLSLAMNASTTKPGSGQWNHMVISTNTFAKAIFTVTGKDMAVFIDQWVRTGGHVKFHLLFIFNRKSSDSPVLWIRLDPDMTLVRSCQIDQPDYMWQYQLRHERDVTAQFEAITALEKFPTASSRLALTDTIENDHTYVKVRSAAAQCLTKPTPWCRHGLVLRPCWPCSGNYSAHSPALTSSSRTISRISSIISFKRRQNVRPRSACRLYCRRRQMGGPRVSDGHSRRRSRSWHSARIAPSAHQQSSVQERPSQAQT</sequence>
<evidence type="ECO:0000259" key="2">
    <source>
        <dbReference type="Pfam" id="PF25577"/>
    </source>
</evidence>
<dbReference type="GO" id="GO:0000976">
    <property type="term" value="F:transcription cis-regulatory region binding"/>
    <property type="evidence" value="ECO:0007669"/>
    <property type="project" value="TreeGrafter"/>
</dbReference>
<evidence type="ECO:0000256" key="1">
    <source>
        <dbReference type="SAM" id="MobiDB-lite"/>
    </source>
</evidence>
<proteinExistence type="predicted"/>
<evidence type="ECO:0000313" key="4">
    <source>
        <dbReference type="Proteomes" id="UP000479000"/>
    </source>
</evidence>
<dbReference type="GO" id="GO:0006367">
    <property type="term" value="P:transcription initiation at RNA polymerase II promoter"/>
    <property type="evidence" value="ECO:0007669"/>
    <property type="project" value="TreeGrafter"/>
</dbReference>
<dbReference type="InterPro" id="IPR037813">
    <property type="entry name" value="TAF2"/>
</dbReference>
<dbReference type="OrthoDB" id="308861at2759"/>
<feature type="compositionally biased region" description="Polar residues" evidence="1">
    <location>
        <begin position="377"/>
        <end position="392"/>
    </location>
</feature>
<evidence type="ECO:0000313" key="3">
    <source>
        <dbReference type="EMBL" id="CAB0019585.1"/>
    </source>
</evidence>
<dbReference type="SUPFAM" id="SSF55486">
    <property type="entry name" value="Metalloproteases ('zincins'), catalytic domain"/>
    <property type="match status" value="1"/>
</dbReference>
<dbReference type="GO" id="GO:0003682">
    <property type="term" value="F:chromatin binding"/>
    <property type="evidence" value="ECO:0007669"/>
    <property type="project" value="TreeGrafter"/>
</dbReference>
<dbReference type="Pfam" id="PF25577">
    <property type="entry name" value="TPR_TAF2_C"/>
    <property type="match status" value="1"/>
</dbReference>
<dbReference type="Proteomes" id="UP000479000">
    <property type="component" value="Unassembled WGS sequence"/>
</dbReference>
<dbReference type="AlphaFoldDB" id="A0A6H5HRS7"/>
<gene>
    <name evidence="3" type="ORF">NTEN_LOCUS23297</name>
</gene>
<dbReference type="Gene3D" id="1.10.390.10">
    <property type="entry name" value="Neutral Protease Domain 2"/>
    <property type="match status" value="1"/>
</dbReference>
<dbReference type="PANTHER" id="PTHR15137:SF9">
    <property type="entry name" value="TRANSCRIPTION INITIATION FACTOR TFIID SUBUNIT 2"/>
    <property type="match status" value="1"/>
</dbReference>
<dbReference type="InterPro" id="IPR027268">
    <property type="entry name" value="Peptidase_M4/M1_CTD_sf"/>
</dbReference>
<protein>
    <recommendedName>
        <fullName evidence="2">Transcription initiation factor TFIID subunit 2 TPR repeats domain-containing protein</fullName>
    </recommendedName>
</protein>
<dbReference type="EMBL" id="CADCXU010034153">
    <property type="protein sequence ID" value="CAB0019585.1"/>
    <property type="molecule type" value="Genomic_DNA"/>
</dbReference>
<feature type="region of interest" description="Disordered" evidence="1">
    <location>
        <begin position="352"/>
        <end position="392"/>
    </location>
</feature>
<dbReference type="GO" id="GO:0005669">
    <property type="term" value="C:transcription factor TFIID complex"/>
    <property type="evidence" value="ECO:0007669"/>
    <property type="project" value="InterPro"/>
</dbReference>
<accession>A0A6H5HRS7</accession>
<dbReference type="PANTHER" id="PTHR15137">
    <property type="entry name" value="TRANSCRIPTION INITIATION FACTOR TFIID"/>
    <property type="match status" value="1"/>
</dbReference>